<feature type="compositionally biased region" description="Low complexity" evidence="1">
    <location>
        <begin position="79"/>
        <end position="90"/>
    </location>
</feature>
<proteinExistence type="predicted"/>
<gene>
    <name evidence="3" type="ORF">AS156_25570</name>
</gene>
<dbReference type="PROSITE" id="PS51257">
    <property type="entry name" value="PROKAR_LIPOPROTEIN"/>
    <property type="match status" value="1"/>
</dbReference>
<evidence type="ECO:0000313" key="4">
    <source>
        <dbReference type="Proteomes" id="UP000057737"/>
    </source>
</evidence>
<dbReference type="Proteomes" id="UP000057737">
    <property type="component" value="Unassembled WGS sequence"/>
</dbReference>
<feature type="compositionally biased region" description="Basic and acidic residues" evidence="1">
    <location>
        <begin position="68"/>
        <end position="78"/>
    </location>
</feature>
<keyword evidence="4" id="KW-1185">Reference proteome</keyword>
<protein>
    <submittedName>
        <fullName evidence="3">Uncharacterized protein</fullName>
    </submittedName>
</protein>
<name>A0A109K5L6_9BRAD</name>
<feature type="compositionally biased region" description="Low complexity" evidence="1">
    <location>
        <begin position="109"/>
        <end position="130"/>
    </location>
</feature>
<feature type="compositionally biased region" description="Basic residues" evidence="1">
    <location>
        <begin position="137"/>
        <end position="146"/>
    </location>
</feature>
<dbReference type="AlphaFoldDB" id="A0A109K5L6"/>
<keyword evidence="2" id="KW-0732">Signal</keyword>
<sequence length="188" mass="19449">MRRSQRLIAAAVLLSLCSVLAGCGGGGMANFDPSDLLDFLDTKKKLAGDRKPVFPEGVPGLEQGVPKELYKNEVEQQQRQEQAAEAAAAAPTPPPAEPAKPAKRHKGKPAPAADQAAAPDAAASEEGAPAQLPPEPKKKKIVRRRTTAPPADDQQAQQPAAQPSAPAQASQQSGGAFPAPLPSGSFSR</sequence>
<evidence type="ECO:0000256" key="2">
    <source>
        <dbReference type="SAM" id="SignalP"/>
    </source>
</evidence>
<feature type="chain" id="PRO_5007137514" evidence="2">
    <location>
        <begin position="22"/>
        <end position="188"/>
    </location>
</feature>
<accession>A0A109K5L6</accession>
<evidence type="ECO:0000313" key="3">
    <source>
        <dbReference type="EMBL" id="KWV61195.1"/>
    </source>
</evidence>
<comment type="caution">
    <text evidence="3">The sequence shown here is derived from an EMBL/GenBank/DDBJ whole genome shotgun (WGS) entry which is preliminary data.</text>
</comment>
<reference evidence="3 4" key="1">
    <citation type="submission" date="2015-11" db="EMBL/GenBank/DDBJ databases">
        <title>Draft Genome Sequence of the Strain BR 10303 (Bradyrhizobium sp.) isolated from nodules of Centrolobium paraense.</title>
        <authorList>
            <person name="Zelli J.E."/>
            <person name="Simoes-Araujo J.L."/>
            <person name="Barauna A.C."/>
            <person name="Silva K."/>
        </authorList>
    </citation>
    <scope>NUCLEOTIDE SEQUENCE [LARGE SCALE GENOMIC DNA]</scope>
    <source>
        <strain evidence="3 4">BR 10303</strain>
    </source>
</reference>
<dbReference type="RefSeq" id="WP_066498536.1">
    <property type="nucleotide sequence ID" value="NZ_LNCU01000003.1"/>
</dbReference>
<feature type="signal peptide" evidence="2">
    <location>
        <begin position="1"/>
        <end position="21"/>
    </location>
</feature>
<organism evidence="3 4">
    <name type="scientific">Bradyrhizobium macuxiense</name>
    <dbReference type="NCBI Taxonomy" id="1755647"/>
    <lineage>
        <taxon>Bacteria</taxon>
        <taxon>Pseudomonadati</taxon>
        <taxon>Pseudomonadota</taxon>
        <taxon>Alphaproteobacteria</taxon>
        <taxon>Hyphomicrobiales</taxon>
        <taxon>Nitrobacteraceae</taxon>
        <taxon>Bradyrhizobium</taxon>
    </lineage>
</organism>
<dbReference type="EMBL" id="LNCU01000003">
    <property type="protein sequence ID" value="KWV61195.1"/>
    <property type="molecule type" value="Genomic_DNA"/>
</dbReference>
<feature type="compositionally biased region" description="Low complexity" evidence="1">
    <location>
        <begin position="148"/>
        <end position="173"/>
    </location>
</feature>
<evidence type="ECO:0000256" key="1">
    <source>
        <dbReference type="SAM" id="MobiDB-lite"/>
    </source>
</evidence>
<feature type="region of interest" description="Disordered" evidence="1">
    <location>
        <begin position="48"/>
        <end position="188"/>
    </location>
</feature>